<dbReference type="InterPro" id="IPR036249">
    <property type="entry name" value="Thioredoxin-like_sf"/>
</dbReference>
<reference evidence="2 3" key="1">
    <citation type="submission" date="2021-08" db="EMBL/GenBank/DDBJ databases">
        <title>Comparative Genomics Analysis of the Genus Qipengyuania Reveals Extensive Genetic Diversity and Metabolic Versatility, Including the Description of Fifteen Novel Species.</title>
        <authorList>
            <person name="Liu Y."/>
        </authorList>
    </citation>
    <scope>NUCLEOTIDE SEQUENCE [LARGE SCALE GENOMIC DNA]</scope>
    <source>
        <strain evidence="2 3">6D47A</strain>
    </source>
</reference>
<keyword evidence="1" id="KW-0732">Signal</keyword>
<feature type="chain" id="PRO_5046504515" evidence="1">
    <location>
        <begin position="17"/>
        <end position="248"/>
    </location>
</feature>
<dbReference type="SUPFAM" id="SSF52833">
    <property type="entry name" value="Thioredoxin-like"/>
    <property type="match status" value="1"/>
</dbReference>
<sequence length="248" mass="26195">MKNLALLLAIPAVAIAAVALKGEASSARTVPAPDPDAPVLVELFTSQGCSSCPPADALAKRLAREKGVVVISRPVTYWDRLGWKDTLAREDNTQLQRAYALRGLAGNNGVYTPQIVVDGRRGTVGSNETQVRQMIGYERAAKAAIAIRRQDDGSLVVGLAGAAPNGAELVLVALRSHVTVRILSGENGRRAIGYTNVLVDEQRVIDWAGGKAGVRIAASDMAVPQADRFALVLREKDAGEVLAARLLG</sequence>
<evidence type="ECO:0000313" key="2">
    <source>
        <dbReference type="EMBL" id="MBX7481769.1"/>
    </source>
</evidence>
<dbReference type="Pfam" id="PF06764">
    <property type="entry name" value="DUF1223"/>
    <property type="match status" value="1"/>
</dbReference>
<name>A0ABS7J7B3_9SPHN</name>
<protein>
    <submittedName>
        <fullName evidence="2">DUF1223 domain-containing protein</fullName>
    </submittedName>
</protein>
<proteinExistence type="predicted"/>
<accession>A0ABS7J7B3</accession>
<dbReference type="PANTHER" id="PTHR36057">
    <property type="match status" value="1"/>
</dbReference>
<dbReference type="PANTHER" id="PTHR36057:SF1">
    <property type="entry name" value="LIPOPROTEIN LIPID ATTACHMENT SITE-LIKE PROTEIN, PUTATIVE (DUF1223)-RELATED"/>
    <property type="match status" value="1"/>
</dbReference>
<gene>
    <name evidence="2" type="ORF">K3174_04450</name>
</gene>
<feature type="signal peptide" evidence="1">
    <location>
        <begin position="1"/>
        <end position="16"/>
    </location>
</feature>
<evidence type="ECO:0000256" key="1">
    <source>
        <dbReference type="SAM" id="SignalP"/>
    </source>
</evidence>
<organism evidence="2 3">
    <name type="scientific">Qipengyuania qiaonensis</name>
    <dbReference type="NCBI Taxonomy" id="2867240"/>
    <lineage>
        <taxon>Bacteria</taxon>
        <taxon>Pseudomonadati</taxon>
        <taxon>Pseudomonadota</taxon>
        <taxon>Alphaproteobacteria</taxon>
        <taxon>Sphingomonadales</taxon>
        <taxon>Erythrobacteraceae</taxon>
        <taxon>Qipengyuania</taxon>
    </lineage>
</organism>
<dbReference type="EMBL" id="JAIGNO010000002">
    <property type="protein sequence ID" value="MBX7481769.1"/>
    <property type="molecule type" value="Genomic_DNA"/>
</dbReference>
<comment type="caution">
    <text evidence="2">The sequence shown here is derived from an EMBL/GenBank/DDBJ whole genome shotgun (WGS) entry which is preliminary data.</text>
</comment>
<dbReference type="InterPro" id="IPR010634">
    <property type="entry name" value="DUF1223"/>
</dbReference>
<dbReference type="Proteomes" id="UP000755104">
    <property type="component" value="Unassembled WGS sequence"/>
</dbReference>
<evidence type="ECO:0000313" key="3">
    <source>
        <dbReference type="Proteomes" id="UP000755104"/>
    </source>
</evidence>
<dbReference type="RefSeq" id="WP_221556023.1">
    <property type="nucleotide sequence ID" value="NZ_JAIGNO010000002.1"/>
</dbReference>
<keyword evidence="3" id="KW-1185">Reference proteome</keyword>